<accession>A0A1G2T966</accession>
<feature type="compositionally biased region" description="Low complexity" evidence="1">
    <location>
        <begin position="105"/>
        <end position="131"/>
    </location>
</feature>
<feature type="compositionally biased region" description="Polar residues" evidence="1">
    <location>
        <begin position="58"/>
        <end position="69"/>
    </location>
</feature>
<sequence>MPFGFILAQETFGTPPPPSGSQPPPPPPPPPPMPPPGTGSTGGSFQTPPPPPPGGAGMQQNYQNYQQPDGASYQPDGANYQQKDGTNYMMPGSPPKGSMTPGQMPSRTTNSPSPRSSQGQEQGGESDSGSSLWEKQQEKQQQANNKRMGKQLNTVLKAISKIQTKLKKSGISLSLDCQTTISDATTMVSLISAGSTDVDQSDIGETMQSIGHCQMMGKQLTSVPMIYKTLSKSVLKFKKKYPEENIDDMWNAVDKDFLILKSGEFEEDDIFSFFDNAQTLAEDIGIDTRQFGPMPQGSPRQDNGGGMMQQGINQGASAIKSIGSFFGNIFNRR</sequence>
<proteinExistence type="predicted"/>
<evidence type="ECO:0000313" key="2">
    <source>
        <dbReference type="EMBL" id="OHA93826.1"/>
    </source>
</evidence>
<reference evidence="2 3" key="1">
    <citation type="journal article" date="2016" name="Nat. Commun.">
        <title>Thousands of microbial genomes shed light on interconnected biogeochemical processes in an aquifer system.</title>
        <authorList>
            <person name="Anantharaman K."/>
            <person name="Brown C.T."/>
            <person name="Hug L.A."/>
            <person name="Sharon I."/>
            <person name="Castelle C.J."/>
            <person name="Probst A.J."/>
            <person name="Thomas B.C."/>
            <person name="Singh A."/>
            <person name="Wilkins M.J."/>
            <person name="Karaoz U."/>
            <person name="Brodie E.L."/>
            <person name="Williams K.H."/>
            <person name="Hubbard S.S."/>
            <person name="Banfield J.F."/>
        </authorList>
    </citation>
    <scope>NUCLEOTIDE SEQUENCE [LARGE SCALE GENOMIC DNA]</scope>
</reference>
<dbReference type="SUPFAM" id="SSF101447">
    <property type="entry name" value="Formin homology 2 domain (FH2 domain)"/>
    <property type="match status" value="1"/>
</dbReference>
<evidence type="ECO:0000256" key="1">
    <source>
        <dbReference type="SAM" id="MobiDB-lite"/>
    </source>
</evidence>
<protein>
    <submittedName>
        <fullName evidence="2">Uncharacterized protein</fullName>
    </submittedName>
</protein>
<dbReference type="Proteomes" id="UP000179264">
    <property type="component" value="Unassembled WGS sequence"/>
</dbReference>
<dbReference type="EMBL" id="MHVL01000009">
    <property type="protein sequence ID" value="OHA93826.1"/>
    <property type="molecule type" value="Genomic_DNA"/>
</dbReference>
<gene>
    <name evidence="2" type="ORF">A2W58_00195</name>
</gene>
<feature type="region of interest" description="Disordered" evidence="1">
    <location>
        <begin position="288"/>
        <end position="311"/>
    </location>
</feature>
<organism evidence="2 3">
    <name type="scientific">Candidatus Zambryskibacteria bacterium RIFCSPHIGHO2_02_38_10.5</name>
    <dbReference type="NCBI Taxonomy" id="1802742"/>
    <lineage>
        <taxon>Bacteria</taxon>
        <taxon>Candidatus Zambryskiibacteriota</taxon>
    </lineage>
</organism>
<comment type="caution">
    <text evidence="2">The sequence shown here is derived from an EMBL/GenBank/DDBJ whole genome shotgun (WGS) entry which is preliminary data.</text>
</comment>
<name>A0A1G2T966_9BACT</name>
<evidence type="ECO:0000313" key="3">
    <source>
        <dbReference type="Proteomes" id="UP000179264"/>
    </source>
</evidence>
<dbReference type="AlphaFoldDB" id="A0A1G2T966"/>
<feature type="region of interest" description="Disordered" evidence="1">
    <location>
        <begin position="1"/>
        <end position="149"/>
    </location>
</feature>
<feature type="compositionally biased region" description="Pro residues" evidence="1">
    <location>
        <begin position="14"/>
        <end position="37"/>
    </location>
</feature>